<dbReference type="PANTHER" id="PTHR43678:SF1">
    <property type="entry name" value="BETA-N-ACETYLHEXOSAMINIDASE"/>
    <property type="match status" value="1"/>
</dbReference>
<protein>
    <submittedName>
        <fullName evidence="9">Hexosaminidase</fullName>
    </submittedName>
</protein>
<dbReference type="PANTHER" id="PTHR43678">
    <property type="entry name" value="PUTATIVE (AFU_ORTHOLOGUE AFUA_2G00640)-RELATED"/>
    <property type="match status" value="1"/>
</dbReference>
<dbReference type="Pfam" id="PF02838">
    <property type="entry name" value="Glyco_hydro_20b"/>
    <property type="match status" value="1"/>
</dbReference>
<dbReference type="Pfam" id="PF00728">
    <property type="entry name" value="Glyco_hydro_20"/>
    <property type="match status" value="1"/>
</dbReference>
<evidence type="ECO:0000313" key="10">
    <source>
        <dbReference type="Proteomes" id="UP000198280"/>
    </source>
</evidence>
<evidence type="ECO:0000256" key="3">
    <source>
        <dbReference type="ARBA" id="ARBA00023295"/>
    </source>
</evidence>
<dbReference type="SUPFAM" id="SSF51445">
    <property type="entry name" value="(Trans)glycosidases"/>
    <property type="match status" value="1"/>
</dbReference>
<feature type="signal peptide" evidence="6">
    <location>
        <begin position="1"/>
        <end position="26"/>
    </location>
</feature>
<dbReference type="Gene3D" id="3.20.20.80">
    <property type="entry name" value="Glycosidases"/>
    <property type="match status" value="1"/>
</dbReference>
<dbReference type="AlphaFoldDB" id="A0A239FBL3"/>
<reference evidence="9 10" key="1">
    <citation type="submission" date="2017-06" db="EMBL/GenBank/DDBJ databases">
        <authorList>
            <person name="Kim H.J."/>
            <person name="Triplett B.A."/>
        </authorList>
    </citation>
    <scope>NUCLEOTIDE SEQUENCE [LARGE SCALE GENOMIC DNA]</scope>
    <source>
        <strain evidence="9 10">CGMCC 4.1858</strain>
    </source>
</reference>
<dbReference type="EMBL" id="FZOF01000006">
    <property type="protein sequence ID" value="SNS54217.1"/>
    <property type="molecule type" value="Genomic_DNA"/>
</dbReference>
<accession>A0A239FBL3</accession>
<dbReference type="Gene3D" id="3.30.379.10">
    <property type="entry name" value="Chitobiase/beta-hexosaminidase domain 2-like"/>
    <property type="match status" value="1"/>
</dbReference>
<keyword evidence="10" id="KW-1185">Reference proteome</keyword>
<evidence type="ECO:0000256" key="4">
    <source>
        <dbReference type="PIRSR" id="PIRSR625705-1"/>
    </source>
</evidence>
<dbReference type="CDD" id="cd06564">
    <property type="entry name" value="GH20_DspB_LnbB-like"/>
    <property type="match status" value="1"/>
</dbReference>
<evidence type="ECO:0000256" key="2">
    <source>
        <dbReference type="ARBA" id="ARBA00022801"/>
    </source>
</evidence>
<proteinExistence type="inferred from homology"/>
<dbReference type="InterPro" id="IPR052764">
    <property type="entry name" value="GH20_Enzymes"/>
</dbReference>
<dbReference type="GO" id="GO:0004563">
    <property type="term" value="F:beta-N-acetylhexosaminidase activity"/>
    <property type="evidence" value="ECO:0007669"/>
    <property type="project" value="InterPro"/>
</dbReference>
<dbReference type="PRINTS" id="PR00738">
    <property type="entry name" value="GLHYDRLASE20"/>
</dbReference>
<dbReference type="SUPFAM" id="SSF55545">
    <property type="entry name" value="beta-N-acetylhexosaminidase-like domain"/>
    <property type="match status" value="1"/>
</dbReference>
<feature type="compositionally biased region" description="Polar residues" evidence="5">
    <location>
        <begin position="111"/>
        <end position="126"/>
    </location>
</feature>
<organism evidence="9 10">
    <name type="scientific">Actinacidiphila glaucinigra</name>
    <dbReference type="NCBI Taxonomy" id="235986"/>
    <lineage>
        <taxon>Bacteria</taxon>
        <taxon>Bacillati</taxon>
        <taxon>Actinomycetota</taxon>
        <taxon>Actinomycetes</taxon>
        <taxon>Kitasatosporales</taxon>
        <taxon>Streptomycetaceae</taxon>
        <taxon>Actinacidiphila</taxon>
    </lineage>
</organism>
<feature type="chain" id="PRO_5012760228" evidence="6">
    <location>
        <begin position="27"/>
        <end position="517"/>
    </location>
</feature>
<feature type="active site" description="Proton donor" evidence="4">
    <location>
        <position position="314"/>
    </location>
</feature>
<keyword evidence="6" id="KW-0732">Signal</keyword>
<evidence type="ECO:0000256" key="6">
    <source>
        <dbReference type="SAM" id="SignalP"/>
    </source>
</evidence>
<evidence type="ECO:0000259" key="8">
    <source>
        <dbReference type="Pfam" id="PF02838"/>
    </source>
</evidence>
<dbReference type="InterPro" id="IPR015882">
    <property type="entry name" value="HEX_bac_N"/>
</dbReference>
<dbReference type="Proteomes" id="UP000198280">
    <property type="component" value="Unassembled WGS sequence"/>
</dbReference>
<comment type="similarity">
    <text evidence="1">Belongs to the glycosyl hydrolase 20 family.</text>
</comment>
<dbReference type="InterPro" id="IPR029018">
    <property type="entry name" value="Hex-like_dom2"/>
</dbReference>
<feature type="region of interest" description="Disordered" evidence="5">
    <location>
        <begin position="97"/>
        <end position="126"/>
    </location>
</feature>
<dbReference type="InterPro" id="IPR017853">
    <property type="entry name" value="GH"/>
</dbReference>
<evidence type="ECO:0000256" key="1">
    <source>
        <dbReference type="ARBA" id="ARBA00006285"/>
    </source>
</evidence>
<keyword evidence="3" id="KW-0326">Glycosidase</keyword>
<sequence length="517" mass="55577">MRAKRASAYAATAVLTAVLGAGPALAAPAATTAARAPQAGDAGTSAGFPSIPAVRSFVPATGAPAFVPGPGSRVVAPAGSAVEDEARLLAEELRRPYASGPARPGDISLSLERSNSGPESYEMTTSADGVTVRAGTDTGIFYGTRTLLQAVRSTGRVPAGTVEDRPDRGERGLMIDIGRKYFTREWLEARVRELGDLKYNQLHLHLSDDQGFRVQSDSHPEIVSARHLSKEDIRAVVDLAAQRHITVVPEIDSPGHMGAVLDAHPDLQLRSADGTPVRGALDISRPGAADVVDDLIEEYAPLFPGTYWHIGGDEYGPLVAGDPEASFPQITAYARERYGPDAGVADAAAGWLNDRAATLRSLGKRVEAWNDGFSGGARVAADPDRVVAYWSSNKLRGRLPEEYLREGRQLVNLNSWYLYYVLGAPENFPYPSGRRIYEEWTPAVVYRDDAVPAEFAGPDRILGARLAVWCDRADAQTEDEVAAGIRMPLRALTQKLWDPGQPVLSWQDFTALADRAG</sequence>
<evidence type="ECO:0000259" key="7">
    <source>
        <dbReference type="Pfam" id="PF00728"/>
    </source>
</evidence>
<name>A0A239FBL3_9ACTN</name>
<dbReference type="GO" id="GO:0005975">
    <property type="term" value="P:carbohydrate metabolic process"/>
    <property type="evidence" value="ECO:0007669"/>
    <property type="project" value="InterPro"/>
</dbReference>
<gene>
    <name evidence="9" type="ORF">SAMN05216252_106416</name>
</gene>
<dbReference type="InterPro" id="IPR025705">
    <property type="entry name" value="Beta_hexosaminidase_sua/sub"/>
</dbReference>
<evidence type="ECO:0000313" key="9">
    <source>
        <dbReference type="EMBL" id="SNS54217.1"/>
    </source>
</evidence>
<dbReference type="OrthoDB" id="9763537at2"/>
<dbReference type="RefSeq" id="WP_089224465.1">
    <property type="nucleotide sequence ID" value="NZ_FZOF01000006.1"/>
</dbReference>
<dbReference type="InterPro" id="IPR015883">
    <property type="entry name" value="Glyco_hydro_20_cat"/>
</dbReference>
<feature type="domain" description="Glycoside hydrolase family 20 catalytic" evidence="7">
    <location>
        <begin position="171"/>
        <end position="476"/>
    </location>
</feature>
<evidence type="ECO:0000256" key="5">
    <source>
        <dbReference type="SAM" id="MobiDB-lite"/>
    </source>
</evidence>
<feature type="domain" description="Beta-hexosaminidase bacterial type N-terminal" evidence="8">
    <location>
        <begin position="51"/>
        <end position="164"/>
    </location>
</feature>
<keyword evidence="2" id="KW-0378">Hydrolase</keyword>